<gene>
    <name evidence="1" type="ORF">C1H46_029699</name>
</gene>
<dbReference type="EMBL" id="VIEB01000621">
    <property type="protein sequence ID" value="TQD84773.1"/>
    <property type="molecule type" value="Genomic_DNA"/>
</dbReference>
<dbReference type="Proteomes" id="UP000315295">
    <property type="component" value="Unassembled WGS sequence"/>
</dbReference>
<comment type="caution">
    <text evidence="1">The sequence shown here is derived from an EMBL/GenBank/DDBJ whole genome shotgun (WGS) entry which is preliminary data.</text>
</comment>
<proteinExistence type="predicted"/>
<reference evidence="1 2" key="1">
    <citation type="journal article" date="2019" name="G3 (Bethesda)">
        <title>Sequencing of a Wild Apple (Malus baccata) Genome Unravels the Differences Between Cultivated and Wild Apple Species Regarding Disease Resistance and Cold Tolerance.</title>
        <authorList>
            <person name="Chen X."/>
        </authorList>
    </citation>
    <scope>NUCLEOTIDE SEQUENCE [LARGE SCALE GENOMIC DNA]</scope>
    <source>
        <strain evidence="2">cv. Shandingzi</strain>
        <tissue evidence="1">Leaves</tissue>
    </source>
</reference>
<accession>A0A540LE70</accession>
<organism evidence="1 2">
    <name type="scientific">Malus baccata</name>
    <name type="common">Siberian crab apple</name>
    <name type="synonym">Pyrus baccata</name>
    <dbReference type="NCBI Taxonomy" id="106549"/>
    <lineage>
        <taxon>Eukaryota</taxon>
        <taxon>Viridiplantae</taxon>
        <taxon>Streptophyta</taxon>
        <taxon>Embryophyta</taxon>
        <taxon>Tracheophyta</taxon>
        <taxon>Spermatophyta</taxon>
        <taxon>Magnoliopsida</taxon>
        <taxon>eudicotyledons</taxon>
        <taxon>Gunneridae</taxon>
        <taxon>Pentapetalae</taxon>
        <taxon>rosids</taxon>
        <taxon>fabids</taxon>
        <taxon>Rosales</taxon>
        <taxon>Rosaceae</taxon>
        <taxon>Amygdaloideae</taxon>
        <taxon>Maleae</taxon>
        <taxon>Malus</taxon>
    </lineage>
</organism>
<name>A0A540LE70_MALBA</name>
<keyword evidence="2" id="KW-1185">Reference proteome</keyword>
<evidence type="ECO:0000313" key="1">
    <source>
        <dbReference type="EMBL" id="TQD84773.1"/>
    </source>
</evidence>
<protein>
    <submittedName>
        <fullName evidence="1">Uncharacterized protein</fullName>
    </submittedName>
</protein>
<evidence type="ECO:0000313" key="2">
    <source>
        <dbReference type="Proteomes" id="UP000315295"/>
    </source>
</evidence>
<sequence length="71" mass="8165">MAATVSLLFLARSEEEEEEVSLKLSLTPEPWVSHVTRCTSVMLLEARRRHGGRRESNAFYLQPHFSLCFTL</sequence>
<dbReference type="AlphaFoldDB" id="A0A540LE70"/>